<comment type="caution">
    <text evidence="2">The sequence shown here is derived from an EMBL/GenBank/DDBJ whole genome shotgun (WGS) entry which is preliminary data.</text>
</comment>
<evidence type="ECO:0000313" key="2">
    <source>
        <dbReference type="EMBL" id="KAK0732096.1"/>
    </source>
</evidence>
<dbReference type="InterPro" id="IPR052895">
    <property type="entry name" value="HetReg/Transcr_Mod"/>
</dbReference>
<feature type="non-terminal residue" evidence="2">
    <location>
        <position position="148"/>
    </location>
</feature>
<accession>A0AA40EC92</accession>
<organism evidence="2 3">
    <name type="scientific">Lasiosphaeris hirsuta</name>
    <dbReference type="NCBI Taxonomy" id="260670"/>
    <lineage>
        <taxon>Eukaryota</taxon>
        <taxon>Fungi</taxon>
        <taxon>Dikarya</taxon>
        <taxon>Ascomycota</taxon>
        <taxon>Pezizomycotina</taxon>
        <taxon>Sordariomycetes</taxon>
        <taxon>Sordariomycetidae</taxon>
        <taxon>Sordariales</taxon>
        <taxon>Lasiosphaeriaceae</taxon>
        <taxon>Lasiosphaeris</taxon>
    </lineage>
</organism>
<dbReference type="PANTHER" id="PTHR24148:SF73">
    <property type="entry name" value="HET DOMAIN PROTEIN (AFU_ORTHOLOGUE AFUA_8G01020)"/>
    <property type="match status" value="1"/>
</dbReference>
<dbReference type="PANTHER" id="PTHR24148">
    <property type="entry name" value="ANKYRIN REPEAT DOMAIN-CONTAINING PROTEIN 39 HOMOLOG-RELATED"/>
    <property type="match status" value="1"/>
</dbReference>
<gene>
    <name evidence="2" type="ORF">B0H67DRAFT_462743</name>
</gene>
<proteinExistence type="predicted"/>
<protein>
    <submittedName>
        <fullName evidence="2">Heterokaryon incompatibility</fullName>
    </submittedName>
</protein>
<dbReference type="Proteomes" id="UP001172102">
    <property type="component" value="Unassembled WGS sequence"/>
</dbReference>
<name>A0AA40EC92_9PEZI</name>
<reference evidence="2" key="1">
    <citation type="submission" date="2023-06" db="EMBL/GenBank/DDBJ databases">
        <title>Genome-scale phylogeny and comparative genomics of the fungal order Sordariales.</title>
        <authorList>
            <consortium name="Lawrence Berkeley National Laboratory"/>
            <person name="Hensen N."/>
            <person name="Bonometti L."/>
            <person name="Westerberg I."/>
            <person name="Brannstrom I.O."/>
            <person name="Guillou S."/>
            <person name="Cros-Aarteil S."/>
            <person name="Calhoun S."/>
            <person name="Haridas S."/>
            <person name="Kuo A."/>
            <person name="Mondo S."/>
            <person name="Pangilinan J."/>
            <person name="Riley R."/>
            <person name="Labutti K."/>
            <person name="Andreopoulos B."/>
            <person name="Lipzen A."/>
            <person name="Chen C."/>
            <person name="Yanf M."/>
            <person name="Daum C."/>
            <person name="Ng V."/>
            <person name="Clum A."/>
            <person name="Steindorff A."/>
            <person name="Ohm R."/>
            <person name="Martin F."/>
            <person name="Silar P."/>
            <person name="Natvig D."/>
            <person name="Lalanne C."/>
            <person name="Gautier V."/>
            <person name="Ament-Velasquez S.L."/>
            <person name="Kruys A."/>
            <person name="Hutchinson M.I."/>
            <person name="Powell A.J."/>
            <person name="Barry K."/>
            <person name="Miller A.N."/>
            <person name="Grigoriev I.V."/>
            <person name="Debuchy R."/>
            <person name="Gladieux P."/>
            <person name="Thoren M.H."/>
            <person name="Johannesson H."/>
        </authorList>
    </citation>
    <scope>NUCLEOTIDE SEQUENCE</scope>
    <source>
        <strain evidence="2">SMH4607-1</strain>
    </source>
</reference>
<evidence type="ECO:0000313" key="3">
    <source>
        <dbReference type="Proteomes" id="UP001172102"/>
    </source>
</evidence>
<dbReference type="InterPro" id="IPR010730">
    <property type="entry name" value="HET"/>
</dbReference>
<dbReference type="AlphaFoldDB" id="A0AA40EC92"/>
<feature type="domain" description="Heterokaryon incompatibility" evidence="1">
    <location>
        <begin position="1"/>
        <end position="148"/>
    </location>
</feature>
<dbReference type="EMBL" id="JAUKUA010000001">
    <property type="protein sequence ID" value="KAK0732096.1"/>
    <property type="molecule type" value="Genomic_DNA"/>
</dbReference>
<evidence type="ECO:0000259" key="1">
    <source>
        <dbReference type="Pfam" id="PF06985"/>
    </source>
</evidence>
<dbReference type="Pfam" id="PF06985">
    <property type="entry name" value="HET"/>
    <property type="match status" value="1"/>
</dbReference>
<feature type="non-terminal residue" evidence="2">
    <location>
        <position position="1"/>
    </location>
</feature>
<sequence length="148" mass="17353">FEAISYRWGSGERTCDIKIGKRALAIPQSAFEVIRRRTSQFRTRRLWIDAICVDQSSDADKTQQVGMMRDIYGKAARTIVWLGDRQPDAWLAWAFFGDLVREYWKYKTDSSSVPVAGLKKVNDDNPKWEALRTLLENEYWSRVWIVQE</sequence>
<keyword evidence="3" id="KW-1185">Reference proteome</keyword>